<evidence type="ECO:0000256" key="6">
    <source>
        <dbReference type="SAM" id="MobiDB-lite"/>
    </source>
</evidence>
<dbReference type="Gene3D" id="3.30.160.60">
    <property type="entry name" value="Classic Zinc Finger"/>
    <property type="match status" value="2"/>
</dbReference>
<keyword evidence="9" id="KW-1185">Reference proteome</keyword>
<dbReference type="GO" id="GO:0008270">
    <property type="term" value="F:zinc ion binding"/>
    <property type="evidence" value="ECO:0007669"/>
    <property type="project" value="UniProtKB-KW"/>
</dbReference>
<evidence type="ECO:0000256" key="3">
    <source>
        <dbReference type="ARBA" id="ARBA00022771"/>
    </source>
</evidence>
<dbReference type="PANTHER" id="PTHR47166:SF1">
    <property type="entry name" value="ZINC FINGER PROTEIN 831"/>
    <property type="match status" value="1"/>
</dbReference>
<dbReference type="FunFam" id="3.30.160.60:FF:000688">
    <property type="entry name" value="zinc finger protein 197 isoform X1"/>
    <property type="match status" value="1"/>
</dbReference>
<evidence type="ECO:0000313" key="8">
    <source>
        <dbReference type="EMBL" id="KAK5933312.1"/>
    </source>
</evidence>
<proteinExistence type="predicted"/>
<dbReference type="AlphaFoldDB" id="A0AAN8E2B5"/>
<feature type="compositionally biased region" description="Basic and acidic residues" evidence="6">
    <location>
        <begin position="332"/>
        <end position="341"/>
    </location>
</feature>
<dbReference type="Pfam" id="PF00096">
    <property type="entry name" value="zf-C2H2"/>
    <property type="match status" value="1"/>
</dbReference>
<feature type="compositionally biased region" description="Basic residues" evidence="6">
    <location>
        <begin position="514"/>
        <end position="523"/>
    </location>
</feature>
<feature type="region of interest" description="Disordered" evidence="6">
    <location>
        <begin position="464"/>
        <end position="523"/>
    </location>
</feature>
<gene>
    <name evidence="8" type="ORF">CgunFtcFv8_013805</name>
</gene>
<dbReference type="SMART" id="SM00355">
    <property type="entry name" value="ZnF_C2H2"/>
    <property type="match status" value="2"/>
</dbReference>
<feature type="region of interest" description="Disordered" evidence="6">
    <location>
        <begin position="404"/>
        <end position="423"/>
    </location>
</feature>
<comment type="caution">
    <text evidence="8">The sequence shown here is derived from an EMBL/GenBank/DDBJ whole genome shotgun (WGS) entry which is preliminary data.</text>
</comment>
<dbReference type="EMBL" id="JAURVH010001514">
    <property type="protein sequence ID" value="KAK5933312.1"/>
    <property type="molecule type" value="Genomic_DNA"/>
</dbReference>
<evidence type="ECO:0000259" key="7">
    <source>
        <dbReference type="PROSITE" id="PS50157"/>
    </source>
</evidence>
<dbReference type="InterPro" id="IPR036236">
    <property type="entry name" value="Znf_C2H2_sf"/>
</dbReference>
<dbReference type="PROSITE" id="PS00028">
    <property type="entry name" value="ZINC_FINGER_C2H2_1"/>
    <property type="match status" value="2"/>
</dbReference>
<dbReference type="PANTHER" id="PTHR47166">
    <property type="entry name" value="ZINC FINGER PROTEIN 831"/>
    <property type="match status" value="1"/>
</dbReference>
<feature type="domain" description="C2H2-type" evidence="7">
    <location>
        <begin position="96"/>
        <end position="123"/>
    </location>
</feature>
<feature type="domain" description="C2H2-type" evidence="7">
    <location>
        <begin position="124"/>
        <end position="149"/>
    </location>
</feature>
<feature type="compositionally biased region" description="Low complexity" evidence="6">
    <location>
        <begin position="154"/>
        <end position="184"/>
    </location>
</feature>
<evidence type="ECO:0000256" key="5">
    <source>
        <dbReference type="PROSITE-ProRule" id="PRU00042"/>
    </source>
</evidence>
<reference evidence="8 9" key="1">
    <citation type="journal article" date="2023" name="Mol. Biol. Evol.">
        <title>Genomics of Secondarily Temperate Adaptation in the Only Non-Antarctic Icefish.</title>
        <authorList>
            <person name="Rivera-Colon A.G."/>
            <person name="Rayamajhi N."/>
            <person name="Minhas B.F."/>
            <person name="Madrigal G."/>
            <person name="Bilyk K.T."/>
            <person name="Yoon V."/>
            <person name="Hune M."/>
            <person name="Gregory S."/>
            <person name="Cheng C.H.C."/>
            <person name="Catchen J.M."/>
        </authorList>
    </citation>
    <scope>NUCLEOTIDE SEQUENCE [LARGE SCALE GENOMIC DNA]</scope>
    <source>
        <tissue evidence="8">White muscle</tissue>
    </source>
</reference>
<feature type="compositionally biased region" description="Pro residues" evidence="6">
    <location>
        <begin position="482"/>
        <end position="491"/>
    </location>
</feature>
<feature type="compositionally biased region" description="Polar residues" evidence="6">
    <location>
        <begin position="470"/>
        <end position="481"/>
    </location>
</feature>
<sequence length="523" mass="57224">METGKPGLQSASVHISTEQREGRMDLHAPLTAVYIQAVPPAAPREPATLHVAMPPLYSKETLPFLTLHITGGLQGQPGLSLLAAAPAARPKSTGKHVCSHCGRDCMKPSVLEKHLRCHTGERPYPCSTCGVSFKTQSNLYKHKRTQAHARLWSESEQSSMSSLDSTSGSRETCTSSPSLDESSSMEQEATPADSNSPASTAKVFSGQTQGSVGMQNATTRAGQKSEGKECAKVTIKKQRTENEKPPLTASRHLPLQRQEATLFSKQWESAVCRGKSQSHESTDSGFSESGDHYPSPGSLLTDHSTDSLTESTTEHPADTSSTHTPSGPGPAEQEHTCRAREQTSLEEHISKLISENTAVVEDKQLEHVRPRKSVLFQQGSIDLPMPYTYKDSFHFDMRTSKAPHVGLQRHKKPNSYTPVPTQRPTTVEHAPLIRSHSLPFGVALLQPDRSSPTPCCHNDYVRSVRKESSGRTPTASVQPVSQHPPPPPPTGPADGRRRQPRNRRSFHKFICGGGRHRQSQLRR</sequence>
<name>A0AAN8E2B5_CHAGU</name>
<evidence type="ECO:0000256" key="4">
    <source>
        <dbReference type="ARBA" id="ARBA00022833"/>
    </source>
</evidence>
<keyword evidence="2" id="KW-0677">Repeat</keyword>
<keyword evidence="1" id="KW-0479">Metal-binding</keyword>
<feature type="region of interest" description="Disordered" evidence="6">
    <location>
        <begin position="151"/>
        <end position="255"/>
    </location>
</feature>
<feature type="compositionally biased region" description="Polar residues" evidence="6">
    <location>
        <begin position="414"/>
        <end position="423"/>
    </location>
</feature>
<evidence type="ECO:0000256" key="2">
    <source>
        <dbReference type="ARBA" id="ARBA00022737"/>
    </source>
</evidence>
<protein>
    <recommendedName>
        <fullName evidence="7">C2H2-type domain-containing protein</fullName>
    </recommendedName>
</protein>
<dbReference type="Proteomes" id="UP001331515">
    <property type="component" value="Unassembled WGS sequence"/>
</dbReference>
<dbReference type="SUPFAM" id="SSF57667">
    <property type="entry name" value="beta-beta-alpha zinc fingers"/>
    <property type="match status" value="1"/>
</dbReference>
<feature type="compositionally biased region" description="Basic residues" evidence="6">
    <location>
        <begin position="498"/>
        <end position="507"/>
    </location>
</feature>
<dbReference type="InterPro" id="IPR013087">
    <property type="entry name" value="Znf_C2H2_type"/>
</dbReference>
<keyword evidence="4" id="KW-0862">Zinc</keyword>
<feature type="region of interest" description="Disordered" evidence="6">
    <location>
        <begin position="274"/>
        <end position="341"/>
    </location>
</feature>
<organism evidence="8 9">
    <name type="scientific">Champsocephalus gunnari</name>
    <name type="common">Mackerel icefish</name>
    <dbReference type="NCBI Taxonomy" id="52237"/>
    <lineage>
        <taxon>Eukaryota</taxon>
        <taxon>Metazoa</taxon>
        <taxon>Chordata</taxon>
        <taxon>Craniata</taxon>
        <taxon>Vertebrata</taxon>
        <taxon>Euteleostomi</taxon>
        <taxon>Actinopterygii</taxon>
        <taxon>Neopterygii</taxon>
        <taxon>Teleostei</taxon>
        <taxon>Neoteleostei</taxon>
        <taxon>Acanthomorphata</taxon>
        <taxon>Eupercaria</taxon>
        <taxon>Perciformes</taxon>
        <taxon>Notothenioidei</taxon>
        <taxon>Channichthyidae</taxon>
        <taxon>Champsocephalus</taxon>
    </lineage>
</organism>
<feature type="compositionally biased region" description="Polar residues" evidence="6">
    <location>
        <begin position="205"/>
        <end position="222"/>
    </location>
</feature>
<evidence type="ECO:0000313" key="9">
    <source>
        <dbReference type="Proteomes" id="UP001331515"/>
    </source>
</evidence>
<keyword evidence="3 5" id="KW-0863">Zinc-finger</keyword>
<dbReference type="PROSITE" id="PS50157">
    <property type="entry name" value="ZINC_FINGER_C2H2_2"/>
    <property type="match status" value="2"/>
</dbReference>
<evidence type="ECO:0000256" key="1">
    <source>
        <dbReference type="ARBA" id="ARBA00022723"/>
    </source>
</evidence>
<accession>A0AAN8E2B5</accession>